<dbReference type="Proteomes" id="UP001642409">
    <property type="component" value="Unassembled WGS sequence"/>
</dbReference>
<accession>A0AA86NUS1</accession>
<name>A0AA86NUS1_9EUKA</name>
<reference evidence="1" key="1">
    <citation type="submission" date="2023-06" db="EMBL/GenBank/DDBJ databases">
        <authorList>
            <person name="Kurt Z."/>
        </authorList>
    </citation>
    <scope>NUCLEOTIDE SEQUENCE</scope>
</reference>
<gene>
    <name evidence="1" type="ORF">HINF_LOCUS12761</name>
    <name evidence="2" type="ORF">HINF_LOCUS48693</name>
</gene>
<dbReference type="AlphaFoldDB" id="A0AA86NUS1"/>
<comment type="caution">
    <text evidence="1">The sequence shown here is derived from an EMBL/GenBank/DDBJ whole genome shotgun (WGS) entry which is preliminary data.</text>
</comment>
<evidence type="ECO:0000313" key="1">
    <source>
        <dbReference type="EMBL" id="CAI9925116.1"/>
    </source>
</evidence>
<reference evidence="2 3" key="2">
    <citation type="submission" date="2024-07" db="EMBL/GenBank/DDBJ databases">
        <authorList>
            <person name="Akdeniz Z."/>
        </authorList>
    </citation>
    <scope>NUCLEOTIDE SEQUENCE [LARGE SCALE GENOMIC DNA]</scope>
</reference>
<organism evidence="1">
    <name type="scientific">Hexamita inflata</name>
    <dbReference type="NCBI Taxonomy" id="28002"/>
    <lineage>
        <taxon>Eukaryota</taxon>
        <taxon>Metamonada</taxon>
        <taxon>Diplomonadida</taxon>
        <taxon>Hexamitidae</taxon>
        <taxon>Hexamitinae</taxon>
        <taxon>Hexamita</taxon>
    </lineage>
</organism>
<sequence length="144" mass="17062">MEDSDSFQHILKYDTDSSSYTSQNQYVTEQSFIDELRYQIIDKSLFIAENKMYNLDCINDFDIEDLSIQYCPNVIPKLNNNQIVRLELYHCEIKCFIELKLPSLKYLISQEAMKEGAHDPDIYLQNFGEFNNLQHLKLYLQLSI</sequence>
<evidence type="ECO:0000313" key="2">
    <source>
        <dbReference type="EMBL" id="CAL6059328.1"/>
    </source>
</evidence>
<evidence type="ECO:0000313" key="3">
    <source>
        <dbReference type="Proteomes" id="UP001642409"/>
    </source>
</evidence>
<protein>
    <submittedName>
        <fullName evidence="2">Hypothetical_protein</fullName>
    </submittedName>
</protein>
<proteinExistence type="predicted"/>
<dbReference type="EMBL" id="CATOUU010000336">
    <property type="protein sequence ID" value="CAI9925116.1"/>
    <property type="molecule type" value="Genomic_DNA"/>
</dbReference>
<keyword evidence="3" id="KW-1185">Reference proteome</keyword>
<dbReference type="EMBL" id="CAXDID020000225">
    <property type="protein sequence ID" value="CAL6059328.1"/>
    <property type="molecule type" value="Genomic_DNA"/>
</dbReference>